<dbReference type="GO" id="GO:0005829">
    <property type="term" value="C:cytosol"/>
    <property type="evidence" value="ECO:0007669"/>
    <property type="project" value="TreeGrafter"/>
</dbReference>
<dbReference type="GO" id="GO:0008839">
    <property type="term" value="F:4-hydroxy-tetrahydrodipicolinate reductase"/>
    <property type="evidence" value="ECO:0007669"/>
    <property type="project" value="UniProtKB-UniRule"/>
</dbReference>
<keyword evidence="4 13" id="KW-0521">NADP</keyword>
<dbReference type="GO" id="GO:0016726">
    <property type="term" value="F:oxidoreductase activity, acting on CH or CH2 groups, NAD or NADP as acceptor"/>
    <property type="evidence" value="ECO:0007669"/>
    <property type="project" value="UniProtKB-UniRule"/>
</dbReference>
<dbReference type="InterPro" id="IPR022663">
    <property type="entry name" value="DapB_C"/>
</dbReference>
<evidence type="ECO:0000256" key="3">
    <source>
        <dbReference type="ARBA" id="ARBA00022605"/>
    </source>
</evidence>
<evidence type="ECO:0000256" key="9">
    <source>
        <dbReference type="ARBA" id="ARBA00037922"/>
    </source>
</evidence>
<evidence type="ECO:0000256" key="6">
    <source>
        <dbReference type="ARBA" id="ARBA00023002"/>
    </source>
</evidence>
<feature type="active site" description="Proton donor/acceptor" evidence="13">
    <location>
        <position position="158"/>
    </location>
</feature>
<keyword evidence="5 13" id="KW-0220">Diaminopimelate biosynthesis</keyword>
<feature type="binding site" evidence="13">
    <location>
        <begin position="14"/>
        <end position="19"/>
    </location>
    <ligand>
        <name>NAD(+)</name>
        <dbReference type="ChEBI" id="CHEBI:57540"/>
    </ligand>
</feature>
<dbReference type="EC" id="1.17.1.8" evidence="10 13"/>
<dbReference type="InterPro" id="IPR023940">
    <property type="entry name" value="DHDPR_bac"/>
</dbReference>
<evidence type="ECO:0000256" key="1">
    <source>
        <dbReference type="ARBA" id="ARBA00006642"/>
    </source>
</evidence>
<proteinExistence type="inferred from homology"/>
<dbReference type="PIRSF" id="PIRSF000161">
    <property type="entry name" value="DHPR"/>
    <property type="match status" value="1"/>
</dbReference>
<dbReference type="GO" id="GO:0050661">
    <property type="term" value="F:NADP binding"/>
    <property type="evidence" value="ECO:0007669"/>
    <property type="project" value="UniProtKB-UniRule"/>
</dbReference>
<keyword evidence="2 13" id="KW-0963">Cytoplasm</keyword>
<dbReference type="FunFam" id="3.30.360.10:FF:000009">
    <property type="entry name" value="4-hydroxy-tetrahydrodipicolinate reductase"/>
    <property type="match status" value="1"/>
</dbReference>
<organism evidence="16 17">
    <name type="scientific">Loigolactobacillus coryniformis subsp. coryniformis KCTC 3167 = DSM 20001</name>
    <dbReference type="NCBI Taxonomy" id="913848"/>
    <lineage>
        <taxon>Bacteria</taxon>
        <taxon>Bacillati</taxon>
        <taxon>Bacillota</taxon>
        <taxon>Bacilli</taxon>
        <taxon>Lactobacillales</taxon>
        <taxon>Lactobacillaceae</taxon>
        <taxon>Loigolactobacillus</taxon>
    </lineage>
</organism>
<evidence type="ECO:0000256" key="7">
    <source>
        <dbReference type="ARBA" id="ARBA00023027"/>
    </source>
</evidence>
<name>A0A0R1F1V9_9LACO</name>
<evidence type="ECO:0000259" key="14">
    <source>
        <dbReference type="Pfam" id="PF01113"/>
    </source>
</evidence>
<evidence type="ECO:0000313" key="17">
    <source>
        <dbReference type="Proteomes" id="UP000051181"/>
    </source>
</evidence>
<feature type="domain" description="Dihydrodipicolinate reductase N-terminal" evidence="14">
    <location>
        <begin position="9"/>
        <end position="131"/>
    </location>
</feature>
<feature type="binding site" evidence="13">
    <location>
        <begin position="128"/>
        <end position="131"/>
    </location>
    <ligand>
        <name>NAD(+)</name>
        <dbReference type="ChEBI" id="CHEBI:57540"/>
    </ligand>
</feature>
<reference evidence="16 17" key="1">
    <citation type="journal article" date="2015" name="Genome Announc.">
        <title>Expanding the biotechnology potential of lactobacilli through comparative genomics of 213 strains and associated genera.</title>
        <authorList>
            <person name="Sun Z."/>
            <person name="Harris H.M."/>
            <person name="McCann A."/>
            <person name="Guo C."/>
            <person name="Argimon S."/>
            <person name="Zhang W."/>
            <person name="Yang X."/>
            <person name="Jeffery I.B."/>
            <person name="Cooney J.C."/>
            <person name="Kagawa T.F."/>
            <person name="Liu W."/>
            <person name="Song Y."/>
            <person name="Salvetti E."/>
            <person name="Wrobel A."/>
            <person name="Rasinkangas P."/>
            <person name="Parkhill J."/>
            <person name="Rea M.C."/>
            <person name="O'Sullivan O."/>
            <person name="Ritari J."/>
            <person name="Douillard F.P."/>
            <person name="Paul Ross R."/>
            <person name="Yang R."/>
            <person name="Briner A.E."/>
            <person name="Felis G.E."/>
            <person name="de Vos W.M."/>
            <person name="Barrangou R."/>
            <person name="Klaenhammer T.R."/>
            <person name="Caufield P.W."/>
            <person name="Cui Y."/>
            <person name="Zhang H."/>
            <person name="O'Toole P.W."/>
        </authorList>
    </citation>
    <scope>NUCLEOTIDE SEQUENCE [LARGE SCALE GENOMIC DNA]</scope>
    <source>
        <strain evidence="16 17">DSM 20001</strain>
    </source>
</reference>
<dbReference type="eggNOG" id="COG0289">
    <property type="taxonomic scope" value="Bacteria"/>
</dbReference>
<dbReference type="PROSITE" id="PS01298">
    <property type="entry name" value="DAPB"/>
    <property type="match status" value="1"/>
</dbReference>
<comment type="subcellular location">
    <subcellularLocation>
        <location evidence="13">Cytoplasm</location>
    </subcellularLocation>
</comment>
<keyword evidence="6 13" id="KW-0560">Oxidoreductase</keyword>
<dbReference type="PANTHER" id="PTHR20836">
    <property type="entry name" value="DIHYDRODIPICOLINATE REDUCTASE"/>
    <property type="match status" value="1"/>
</dbReference>
<feature type="domain" description="Dihydrodipicolinate reductase C-terminal" evidence="15">
    <location>
        <begin position="135"/>
        <end position="262"/>
    </location>
</feature>
<accession>A0A0R1F1V9</accession>
<comment type="caution">
    <text evidence="13">Was originally thought to be a dihydrodipicolinate reductase (DHDPR), catalyzing the conversion of dihydrodipicolinate to tetrahydrodipicolinate. However, it was shown in E.coli that the substrate of the enzymatic reaction is not dihydrodipicolinate (DHDP) but in fact (2S,4S)-4-hydroxy-2,3,4,5-tetrahydrodipicolinic acid (HTPA), the product released by the DapA-catalyzed reaction.</text>
</comment>
<feature type="binding site" evidence="13">
    <location>
        <begin position="168"/>
        <end position="169"/>
    </location>
    <ligand>
        <name>(S)-2,3,4,5-tetrahydrodipicolinate</name>
        <dbReference type="ChEBI" id="CHEBI:16845"/>
    </ligand>
</feature>
<sequence length="268" mass="29096">MKKVIVLTKILVAGFKGRMGATATHMVLKNTDFELVGVYDPIATEKDLAEVAEFGGQHAPVFTDLEATLAAEPEVWIDFTIPKAAVANTKFALEHQISPVVGTTGFTPTDIKALQELAAKNQVGGLIAPNFSLSAVLMMQFSKQAAKYFPDVEIIEMHHDNKLDAPSGTAVKTAEMLAEVRGDKPQGNPNEKESIPGARGANYAGMRIHSVRLPGLIAHQQVQFGGVGEGLTIRQDTYDRESFMTGVALACRKVRQEKQLYDGLEYLL</sequence>
<comment type="catalytic activity">
    <reaction evidence="11 13">
        <text>(S)-2,3,4,5-tetrahydrodipicolinate + NADP(+) + H2O = (2S,4S)-4-hydroxy-2,3,4,5-tetrahydrodipicolinate + NADPH + H(+)</text>
        <dbReference type="Rhea" id="RHEA:35331"/>
        <dbReference type="ChEBI" id="CHEBI:15377"/>
        <dbReference type="ChEBI" id="CHEBI:15378"/>
        <dbReference type="ChEBI" id="CHEBI:16845"/>
        <dbReference type="ChEBI" id="CHEBI:57783"/>
        <dbReference type="ChEBI" id="CHEBI:58349"/>
        <dbReference type="ChEBI" id="CHEBI:67139"/>
        <dbReference type="EC" id="1.17.1.8"/>
    </reaction>
</comment>
<feature type="binding site" evidence="13">
    <location>
        <position position="159"/>
    </location>
    <ligand>
        <name>(S)-2,3,4,5-tetrahydrodipicolinate</name>
        <dbReference type="ChEBI" id="CHEBI:16845"/>
    </ligand>
</feature>
<dbReference type="InterPro" id="IPR022664">
    <property type="entry name" value="DapB_N_CS"/>
</dbReference>
<dbReference type="HAMAP" id="MF_00102">
    <property type="entry name" value="DapB"/>
    <property type="match status" value="1"/>
</dbReference>
<dbReference type="GO" id="GO:0051287">
    <property type="term" value="F:NAD binding"/>
    <property type="evidence" value="ECO:0007669"/>
    <property type="project" value="UniProtKB-UniRule"/>
</dbReference>
<dbReference type="Pfam" id="PF01113">
    <property type="entry name" value="DapB_N"/>
    <property type="match status" value="1"/>
</dbReference>
<comment type="function">
    <text evidence="13">Catalyzes the conversion of 4-hydroxy-tetrahydrodipicolinate (HTPA) to tetrahydrodipicolinate.</text>
</comment>
<dbReference type="EMBL" id="AZCN01000041">
    <property type="protein sequence ID" value="KRK15823.1"/>
    <property type="molecule type" value="Genomic_DNA"/>
</dbReference>
<dbReference type="Pfam" id="PF05173">
    <property type="entry name" value="DapB_C"/>
    <property type="match status" value="1"/>
</dbReference>
<dbReference type="SUPFAM" id="SSF55347">
    <property type="entry name" value="Glyceraldehyde-3-phosphate dehydrogenase-like, C-terminal domain"/>
    <property type="match status" value="1"/>
</dbReference>
<comment type="catalytic activity">
    <reaction evidence="12 13">
        <text>(S)-2,3,4,5-tetrahydrodipicolinate + NAD(+) + H2O = (2S,4S)-4-hydroxy-2,3,4,5-tetrahydrodipicolinate + NADH + H(+)</text>
        <dbReference type="Rhea" id="RHEA:35323"/>
        <dbReference type="ChEBI" id="CHEBI:15377"/>
        <dbReference type="ChEBI" id="CHEBI:15378"/>
        <dbReference type="ChEBI" id="CHEBI:16845"/>
        <dbReference type="ChEBI" id="CHEBI:57540"/>
        <dbReference type="ChEBI" id="CHEBI:57945"/>
        <dbReference type="ChEBI" id="CHEBI:67139"/>
        <dbReference type="EC" id="1.17.1.8"/>
    </reaction>
</comment>
<evidence type="ECO:0000313" key="16">
    <source>
        <dbReference type="EMBL" id="KRK15823.1"/>
    </source>
</evidence>
<dbReference type="CDD" id="cd02274">
    <property type="entry name" value="DHDPR_N"/>
    <property type="match status" value="1"/>
</dbReference>
<comment type="subunit">
    <text evidence="13">Homotetramer.</text>
</comment>
<dbReference type="Proteomes" id="UP000051181">
    <property type="component" value="Unassembled WGS sequence"/>
</dbReference>
<comment type="similarity">
    <text evidence="1 13">Belongs to the DapB family.</text>
</comment>
<dbReference type="UniPathway" id="UPA00034">
    <property type="reaction ID" value="UER00018"/>
</dbReference>
<feature type="binding site" evidence="13">
    <location>
        <position position="45"/>
    </location>
    <ligand>
        <name>NAD(+)</name>
        <dbReference type="ChEBI" id="CHEBI:57540"/>
    </ligand>
</feature>
<dbReference type="NCBIfam" id="TIGR00036">
    <property type="entry name" value="dapB"/>
    <property type="match status" value="1"/>
</dbReference>
<keyword evidence="3 13" id="KW-0028">Amino-acid biosynthesis</keyword>
<protein>
    <recommendedName>
        <fullName evidence="10 13">4-hydroxy-tetrahydrodipicolinate reductase</fullName>
        <shortName evidence="13">HTPA reductase</shortName>
        <ecNumber evidence="10 13">1.17.1.8</ecNumber>
    </recommendedName>
</protein>
<dbReference type="InterPro" id="IPR000846">
    <property type="entry name" value="DapB_N"/>
</dbReference>
<comment type="pathway">
    <text evidence="9 13">Amino-acid biosynthesis; L-lysine biosynthesis via DAP pathway; (S)-tetrahydrodipicolinate from L-aspartate: step 4/4.</text>
</comment>
<dbReference type="GO" id="GO:0019877">
    <property type="term" value="P:diaminopimelate biosynthetic process"/>
    <property type="evidence" value="ECO:0007669"/>
    <property type="project" value="UniProtKB-UniRule"/>
</dbReference>
<evidence type="ECO:0000256" key="2">
    <source>
        <dbReference type="ARBA" id="ARBA00022490"/>
    </source>
</evidence>
<keyword evidence="8 13" id="KW-0457">Lysine biosynthesis</keyword>
<gene>
    <name evidence="13" type="primary">dapB</name>
    <name evidence="16" type="ORF">FD22_GL001555</name>
</gene>
<dbReference type="PATRIC" id="fig|913848.6.peg.1593"/>
<evidence type="ECO:0000256" key="5">
    <source>
        <dbReference type="ARBA" id="ARBA00022915"/>
    </source>
</evidence>
<comment type="caution">
    <text evidence="16">The sequence shown here is derived from an EMBL/GenBank/DDBJ whole genome shotgun (WGS) entry which is preliminary data.</text>
</comment>
<feature type="binding site" evidence="13">
    <location>
        <position position="46"/>
    </location>
    <ligand>
        <name>NADP(+)</name>
        <dbReference type="ChEBI" id="CHEBI:58349"/>
    </ligand>
</feature>
<evidence type="ECO:0000256" key="8">
    <source>
        <dbReference type="ARBA" id="ARBA00023154"/>
    </source>
</evidence>
<evidence type="ECO:0000256" key="13">
    <source>
        <dbReference type="HAMAP-Rule" id="MF_00102"/>
    </source>
</evidence>
<evidence type="ECO:0000256" key="10">
    <source>
        <dbReference type="ARBA" id="ARBA00038983"/>
    </source>
</evidence>
<dbReference type="AlphaFoldDB" id="A0A0R1F1V9"/>
<feature type="active site" description="Proton donor" evidence="13">
    <location>
        <position position="162"/>
    </location>
</feature>
<evidence type="ECO:0000256" key="12">
    <source>
        <dbReference type="ARBA" id="ARBA00049396"/>
    </source>
</evidence>
<dbReference type="InterPro" id="IPR036291">
    <property type="entry name" value="NAD(P)-bd_dom_sf"/>
</dbReference>
<dbReference type="PANTHER" id="PTHR20836:SF0">
    <property type="entry name" value="4-HYDROXY-TETRAHYDRODIPICOLINATE REDUCTASE 1, CHLOROPLASTIC-RELATED"/>
    <property type="match status" value="1"/>
</dbReference>
<dbReference type="Gene3D" id="3.40.50.720">
    <property type="entry name" value="NAD(P)-binding Rossmann-like Domain"/>
    <property type="match status" value="1"/>
</dbReference>
<evidence type="ECO:0000259" key="15">
    <source>
        <dbReference type="Pfam" id="PF05173"/>
    </source>
</evidence>
<dbReference type="GO" id="GO:0009089">
    <property type="term" value="P:lysine biosynthetic process via diaminopimelate"/>
    <property type="evidence" value="ECO:0007669"/>
    <property type="project" value="UniProtKB-UniRule"/>
</dbReference>
<dbReference type="SUPFAM" id="SSF51735">
    <property type="entry name" value="NAD(P)-binding Rossmann-fold domains"/>
    <property type="match status" value="1"/>
</dbReference>
<keyword evidence="7 13" id="KW-0520">NAD</keyword>
<feature type="binding site" evidence="13">
    <location>
        <begin position="102"/>
        <end position="104"/>
    </location>
    <ligand>
        <name>NAD(+)</name>
        <dbReference type="ChEBI" id="CHEBI:57540"/>
    </ligand>
</feature>
<evidence type="ECO:0000256" key="11">
    <source>
        <dbReference type="ARBA" id="ARBA00049080"/>
    </source>
</evidence>
<dbReference type="Gene3D" id="3.30.360.10">
    <property type="entry name" value="Dihydrodipicolinate Reductase, domain 2"/>
    <property type="match status" value="1"/>
</dbReference>
<evidence type="ECO:0000256" key="4">
    <source>
        <dbReference type="ARBA" id="ARBA00022857"/>
    </source>
</evidence>